<comment type="similarity">
    <text evidence="2">Belongs to the terpene synthase family.</text>
</comment>
<comment type="cofactor">
    <cofactor evidence="1">
        <name>Mg(2+)</name>
        <dbReference type="ChEBI" id="CHEBI:18420"/>
    </cofactor>
</comment>
<keyword evidence="6" id="KW-0456">Lyase</keyword>
<evidence type="ECO:0000256" key="2">
    <source>
        <dbReference type="ARBA" id="ARBA00006333"/>
    </source>
</evidence>
<dbReference type="InterPro" id="IPR036965">
    <property type="entry name" value="Terpene_synth_N_sf"/>
</dbReference>
<evidence type="ECO:0000259" key="8">
    <source>
        <dbReference type="Pfam" id="PF03936"/>
    </source>
</evidence>
<dbReference type="eggNOG" id="ENOG502QVGX">
    <property type="taxonomic scope" value="Eukaryota"/>
</dbReference>
<evidence type="ECO:0000256" key="4">
    <source>
        <dbReference type="ARBA" id="ARBA00022821"/>
    </source>
</evidence>
<dbReference type="InterPro" id="IPR005630">
    <property type="entry name" value="Terpene_synthase_metal-bd"/>
</dbReference>
<dbReference type="EnsemblPlants" id="ORUFI02G22410.1">
    <property type="protein sequence ID" value="ORUFI02G22410.1"/>
    <property type="gene ID" value="ORUFI02G22410"/>
</dbReference>
<dbReference type="PANTHER" id="PTHR31739:SF17">
    <property type="entry name" value="ENT-SANDARACOPIMARA-8(14),15-DIENE SYNTHASE, CHLOROPLASTIC"/>
    <property type="match status" value="1"/>
</dbReference>
<dbReference type="GO" id="GO:0010333">
    <property type="term" value="F:terpene synthase activity"/>
    <property type="evidence" value="ECO:0007669"/>
    <property type="project" value="InterPro"/>
</dbReference>
<evidence type="ECO:0000256" key="5">
    <source>
        <dbReference type="ARBA" id="ARBA00022842"/>
    </source>
</evidence>
<evidence type="ECO:0000256" key="1">
    <source>
        <dbReference type="ARBA" id="ARBA00001946"/>
    </source>
</evidence>
<dbReference type="InterPro" id="IPR050148">
    <property type="entry name" value="Terpene_synthase-like"/>
</dbReference>
<dbReference type="FunFam" id="1.10.600.10:FF:000005">
    <property type="entry name" value="Ent-kaur-16-ene synthase, chloroplastic"/>
    <property type="match status" value="1"/>
</dbReference>
<dbReference type="Gramene" id="ORUFI02G22410.1">
    <property type="protein sequence ID" value="ORUFI02G22410.1"/>
    <property type="gene ID" value="ORUFI02G22410"/>
</dbReference>
<dbReference type="Gene3D" id="1.50.10.130">
    <property type="entry name" value="Terpene synthase, N-terminal domain"/>
    <property type="match status" value="1"/>
</dbReference>
<dbReference type="InterPro" id="IPR008930">
    <property type="entry name" value="Terpenoid_cyclase/PrenylTrfase"/>
</dbReference>
<dbReference type="HOGENOM" id="CLU_003125_2_0_1"/>
<evidence type="ECO:0000256" key="6">
    <source>
        <dbReference type="ARBA" id="ARBA00023239"/>
    </source>
</evidence>
<dbReference type="GO" id="GO:0006952">
    <property type="term" value="P:defense response"/>
    <property type="evidence" value="ECO:0007669"/>
    <property type="project" value="UniProtKB-KW"/>
</dbReference>
<keyword evidence="5" id="KW-0460">Magnesium</keyword>
<keyword evidence="10" id="KW-1185">Reference proteome</keyword>
<dbReference type="Gene3D" id="1.10.600.10">
    <property type="entry name" value="Farnesyl Diphosphate Synthase"/>
    <property type="match status" value="1"/>
</dbReference>
<dbReference type="AlphaFoldDB" id="A0A0E0NGP3"/>
<dbReference type="InterPro" id="IPR001906">
    <property type="entry name" value="Terpene_synth_N"/>
</dbReference>
<dbReference type="GO" id="GO:0000287">
    <property type="term" value="F:magnesium ion binding"/>
    <property type="evidence" value="ECO:0007669"/>
    <property type="project" value="InterPro"/>
</dbReference>
<reference evidence="10" key="1">
    <citation type="submission" date="2013-06" db="EMBL/GenBank/DDBJ databases">
        <authorList>
            <person name="Zhao Q."/>
        </authorList>
    </citation>
    <scope>NUCLEOTIDE SEQUENCE</scope>
    <source>
        <strain evidence="10">cv. W1943</strain>
    </source>
</reference>
<proteinExistence type="inferred from homology"/>
<dbReference type="InterPro" id="IPR008949">
    <property type="entry name" value="Isoprenoid_synthase_dom_sf"/>
</dbReference>
<protein>
    <submittedName>
        <fullName evidence="9">Uncharacterized protein</fullName>
    </submittedName>
</protein>
<dbReference type="Proteomes" id="UP000008022">
    <property type="component" value="Unassembled WGS sequence"/>
</dbReference>
<evidence type="ECO:0000259" key="7">
    <source>
        <dbReference type="Pfam" id="PF01397"/>
    </source>
</evidence>
<dbReference type="SUPFAM" id="SSF48239">
    <property type="entry name" value="Terpenoid cyclases/Protein prenyltransferases"/>
    <property type="match status" value="2"/>
</dbReference>
<dbReference type="GO" id="GO:0016102">
    <property type="term" value="P:diterpenoid biosynthetic process"/>
    <property type="evidence" value="ECO:0007669"/>
    <property type="project" value="TreeGrafter"/>
</dbReference>
<evidence type="ECO:0000256" key="3">
    <source>
        <dbReference type="ARBA" id="ARBA00022723"/>
    </source>
</evidence>
<keyword evidence="3" id="KW-0479">Metal-binding</keyword>
<name>A0A0E0NGP3_ORYRU</name>
<dbReference type="PANTHER" id="PTHR31739">
    <property type="entry name" value="ENT-COPALYL DIPHOSPHATE SYNTHASE, CHLOROPLASTIC"/>
    <property type="match status" value="1"/>
</dbReference>
<dbReference type="Gene3D" id="1.50.10.160">
    <property type="match status" value="1"/>
</dbReference>
<feature type="domain" description="Terpene synthase metal-binding" evidence="8">
    <location>
        <begin position="327"/>
        <end position="496"/>
    </location>
</feature>
<dbReference type="STRING" id="4529.A0A0E0NGP3"/>
<accession>A0A0E0NGP3</accession>
<dbReference type="Pfam" id="PF03936">
    <property type="entry name" value="Terpene_synth_C"/>
    <property type="match status" value="1"/>
</dbReference>
<dbReference type="Pfam" id="PF01397">
    <property type="entry name" value="Terpene_synth"/>
    <property type="match status" value="1"/>
</dbReference>
<evidence type="ECO:0000313" key="10">
    <source>
        <dbReference type="Proteomes" id="UP000008022"/>
    </source>
</evidence>
<organism evidence="9 10">
    <name type="scientific">Oryza rufipogon</name>
    <name type="common">Brownbeard rice</name>
    <name type="synonym">Asian wild rice</name>
    <dbReference type="NCBI Taxonomy" id="4529"/>
    <lineage>
        <taxon>Eukaryota</taxon>
        <taxon>Viridiplantae</taxon>
        <taxon>Streptophyta</taxon>
        <taxon>Embryophyta</taxon>
        <taxon>Tracheophyta</taxon>
        <taxon>Spermatophyta</taxon>
        <taxon>Magnoliopsida</taxon>
        <taxon>Liliopsida</taxon>
        <taxon>Poales</taxon>
        <taxon>Poaceae</taxon>
        <taxon>BOP clade</taxon>
        <taxon>Oryzoideae</taxon>
        <taxon>Oryzeae</taxon>
        <taxon>Oryzinae</taxon>
        <taxon>Oryza</taxon>
    </lineage>
</organism>
<reference evidence="9" key="2">
    <citation type="submission" date="2015-06" db="UniProtKB">
        <authorList>
            <consortium name="EnsemblPlants"/>
        </authorList>
    </citation>
    <scope>IDENTIFICATION</scope>
</reference>
<feature type="domain" description="Terpene synthase N-terminal" evidence="7">
    <location>
        <begin position="151"/>
        <end position="265"/>
    </location>
</feature>
<sequence length="572" mass="64890">MQQKNQLQDKIRKQLREVQLSPSSYDTAWVAMVPVQGSHQTPRFPQCIEWILQNQHDDGSWGTNLPGLNFIGKNFWVAMDEQTIAPVGFNITFSGLLNLATGTGLEFPVMQTDIDGIFHMRKIELERDAYGTASSRRAFMAYVSEGLGSLQDWDQLCMVDTLEKMGISNNFSCEISDILDMIYRLWIHNEEELMLDMGTCAMAFRLLRMHGYDISSDGMAQFVEQSSFDDSIHGYLNDTKALLELYRSSQIRCLEDDLILQDIGSCHAKEKANISHNAIIILSQVEYALKFPVYATLERLEQKRNIEQFKTKEQLKIEGFKLLKSGYRWDGHGEIGFSSECVEILFYAIYNTSKQIAEKAVPLQKRNVVDHIAESWWFTVRGMLTEAEWRMDKYVPTTVEEYMSAAVDSFALGPTITSAALFVGPELSEEVFRSKEYIHLMNLANTIGRLLNDMQTYEKEIKMGKVNSIMLHALSHSGGGRGSPEASMEEAKREMRRVLQGSRCDLLRLVTRDGGVVPPPCRKLFWFMSKVLHLVYMEKDGYFTADGMMASANAVILDPLQVTLLPSGLGTL</sequence>
<dbReference type="SUPFAM" id="SSF48576">
    <property type="entry name" value="Terpenoid synthases"/>
    <property type="match status" value="1"/>
</dbReference>
<evidence type="ECO:0000313" key="9">
    <source>
        <dbReference type="EnsemblPlants" id="ORUFI02G22410.1"/>
    </source>
</evidence>
<dbReference type="OMA" id="KEYIHLM"/>
<keyword evidence="4" id="KW-0611">Plant defense</keyword>